<reference evidence="1" key="2">
    <citation type="journal article" date="2015" name="Data Brief">
        <title>Shoot transcriptome of the giant reed, Arundo donax.</title>
        <authorList>
            <person name="Barrero R.A."/>
            <person name="Guerrero F.D."/>
            <person name="Moolhuijzen P."/>
            <person name="Goolsby J.A."/>
            <person name="Tidwell J."/>
            <person name="Bellgard S.E."/>
            <person name="Bellgard M.I."/>
        </authorList>
    </citation>
    <scope>NUCLEOTIDE SEQUENCE</scope>
    <source>
        <tissue evidence="1">Shoot tissue taken approximately 20 cm above the soil surface</tissue>
    </source>
</reference>
<name>A0A0A9FI62_ARUDO</name>
<proteinExistence type="predicted"/>
<sequence>MRRMRFILTGR</sequence>
<protein>
    <submittedName>
        <fullName evidence="1">Uncharacterized protein</fullName>
    </submittedName>
</protein>
<reference evidence="1" key="1">
    <citation type="submission" date="2014-09" db="EMBL/GenBank/DDBJ databases">
        <authorList>
            <person name="Magalhaes I.L.F."/>
            <person name="Oliveira U."/>
            <person name="Santos F.R."/>
            <person name="Vidigal T.H.D.A."/>
            <person name="Brescovit A.D."/>
            <person name="Santos A.J."/>
        </authorList>
    </citation>
    <scope>NUCLEOTIDE SEQUENCE</scope>
    <source>
        <tissue evidence="1">Shoot tissue taken approximately 20 cm above the soil surface</tissue>
    </source>
</reference>
<dbReference type="EMBL" id="GBRH01186972">
    <property type="protein sequence ID" value="JAE10924.1"/>
    <property type="molecule type" value="Transcribed_RNA"/>
</dbReference>
<accession>A0A0A9FI62</accession>
<evidence type="ECO:0000313" key="1">
    <source>
        <dbReference type="EMBL" id="JAE10924.1"/>
    </source>
</evidence>
<organism evidence="1">
    <name type="scientific">Arundo donax</name>
    <name type="common">Giant reed</name>
    <name type="synonym">Donax arundinaceus</name>
    <dbReference type="NCBI Taxonomy" id="35708"/>
    <lineage>
        <taxon>Eukaryota</taxon>
        <taxon>Viridiplantae</taxon>
        <taxon>Streptophyta</taxon>
        <taxon>Embryophyta</taxon>
        <taxon>Tracheophyta</taxon>
        <taxon>Spermatophyta</taxon>
        <taxon>Magnoliopsida</taxon>
        <taxon>Liliopsida</taxon>
        <taxon>Poales</taxon>
        <taxon>Poaceae</taxon>
        <taxon>PACMAD clade</taxon>
        <taxon>Arundinoideae</taxon>
        <taxon>Arundineae</taxon>
        <taxon>Arundo</taxon>
    </lineage>
</organism>